<feature type="binding site" evidence="5">
    <location>
        <begin position="196"/>
        <end position="199"/>
    </location>
    <ligand>
        <name>substrate</name>
    </ligand>
</feature>
<dbReference type="InterPro" id="IPR004556">
    <property type="entry name" value="HemK-like"/>
</dbReference>
<dbReference type="InterPro" id="IPR019874">
    <property type="entry name" value="RF_methyltr_PrmC"/>
</dbReference>
<dbReference type="Gene3D" id="1.10.8.10">
    <property type="entry name" value="DNA helicase RuvA subunit, C-terminal domain"/>
    <property type="match status" value="1"/>
</dbReference>
<comment type="caution">
    <text evidence="8">The sequence shown here is derived from an EMBL/GenBank/DDBJ whole genome shotgun (WGS) entry which is preliminary data.</text>
</comment>
<dbReference type="SUPFAM" id="SSF53335">
    <property type="entry name" value="S-adenosyl-L-methionine-dependent methyltransferases"/>
    <property type="match status" value="1"/>
</dbReference>
<organism evidence="8 9">
    <name type="scientific">Xanthomarina spongicola</name>
    <dbReference type="NCBI Taxonomy" id="570520"/>
    <lineage>
        <taxon>Bacteria</taxon>
        <taxon>Pseudomonadati</taxon>
        <taxon>Bacteroidota</taxon>
        <taxon>Flavobacteriia</taxon>
        <taxon>Flavobacteriales</taxon>
        <taxon>Flavobacteriaceae</taxon>
        <taxon>Xanthomarina</taxon>
    </lineage>
</organism>
<evidence type="ECO:0000256" key="3">
    <source>
        <dbReference type="ARBA" id="ARBA00022691"/>
    </source>
</evidence>
<keyword evidence="1 5" id="KW-0489">Methyltransferase</keyword>
<dbReference type="HAMAP" id="MF_02126">
    <property type="entry name" value="RF_methyltr_PrmC"/>
    <property type="match status" value="1"/>
</dbReference>
<dbReference type="OrthoDB" id="9800643at2"/>
<dbReference type="InterPro" id="IPR050320">
    <property type="entry name" value="N5-glutamine_MTase"/>
</dbReference>
<feature type="binding site" evidence="5">
    <location>
        <begin position="125"/>
        <end position="129"/>
    </location>
    <ligand>
        <name>S-adenosyl-L-methionine</name>
        <dbReference type="ChEBI" id="CHEBI:59789"/>
    </ligand>
</feature>
<dbReference type="Proteomes" id="UP000245430">
    <property type="component" value="Unassembled WGS sequence"/>
</dbReference>
<feature type="domain" description="Release factor glutamine methyltransferase N-terminal" evidence="7">
    <location>
        <begin position="29"/>
        <end position="76"/>
    </location>
</feature>
<evidence type="ECO:0000256" key="4">
    <source>
        <dbReference type="ARBA" id="ARBA00048391"/>
    </source>
</evidence>
<evidence type="ECO:0000256" key="2">
    <source>
        <dbReference type="ARBA" id="ARBA00022679"/>
    </source>
</evidence>
<evidence type="ECO:0000256" key="5">
    <source>
        <dbReference type="HAMAP-Rule" id="MF_02126"/>
    </source>
</evidence>
<accession>A0A316DPS8</accession>
<evidence type="ECO:0000256" key="1">
    <source>
        <dbReference type="ARBA" id="ARBA00022603"/>
    </source>
</evidence>
<dbReference type="GO" id="GO:0032259">
    <property type="term" value="P:methylation"/>
    <property type="evidence" value="ECO:0007669"/>
    <property type="project" value="UniProtKB-KW"/>
</dbReference>
<dbReference type="PANTHER" id="PTHR18895:SF74">
    <property type="entry name" value="MTRF1L RELEASE FACTOR GLUTAMINE METHYLTRANSFERASE"/>
    <property type="match status" value="1"/>
</dbReference>
<gene>
    <name evidence="5" type="primary">prmC</name>
    <name evidence="8" type="ORF">LX78_00845</name>
</gene>
<evidence type="ECO:0000313" key="8">
    <source>
        <dbReference type="EMBL" id="PWK19498.1"/>
    </source>
</evidence>
<evidence type="ECO:0000259" key="6">
    <source>
        <dbReference type="Pfam" id="PF05175"/>
    </source>
</evidence>
<dbReference type="Gene3D" id="3.40.50.150">
    <property type="entry name" value="Vaccinia Virus protein VP39"/>
    <property type="match status" value="1"/>
</dbReference>
<dbReference type="PROSITE" id="PS00092">
    <property type="entry name" value="N6_MTASE"/>
    <property type="match status" value="1"/>
</dbReference>
<dbReference type="GO" id="GO:0003676">
    <property type="term" value="F:nucleic acid binding"/>
    <property type="evidence" value="ECO:0007669"/>
    <property type="project" value="InterPro"/>
</dbReference>
<reference evidence="8 9" key="1">
    <citation type="submission" date="2018-05" db="EMBL/GenBank/DDBJ databases">
        <title>Genomic Encyclopedia of Archaeal and Bacterial Type Strains, Phase II (KMG-II): from individual species to whole genera.</title>
        <authorList>
            <person name="Goeker M."/>
        </authorList>
    </citation>
    <scope>NUCLEOTIDE SEQUENCE [LARGE SCALE GENOMIC DNA]</scope>
    <source>
        <strain evidence="8 9">DSM 22637</strain>
    </source>
</reference>
<name>A0A316DPS8_9FLAO</name>
<evidence type="ECO:0000313" key="9">
    <source>
        <dbReference type="Proteomes" id="UP000245430"/>
    </source>
</evidence>
<dbReference type="Pfam" id="PF17827">
    <property type="entry name" value="PrmC_N"/>
    <property type="match status" value="1"/>
</dbReference>
<keyword evidence="9" id="KW-1185">Reference proteome</keyword>
<dbReference type="PANTHER" id="PTHR18895">
    <property type="entry name" value="HEMK METHYLTRANSFERASE"/>
    <property type="match status" value="1"/>
</dbReference>
<dbReference type="CDD" id="cd02440">
    <property type="entry name" value="AdoMet_MTases"/>
    <property type="match status" value="1"/>
</dbReference>
<sequence>MRLKDIQDIFHKELDAVFGENEVGSFFNILISHYLKLNRIALILDPELTISKDEEQPLFEALSRLKLEEPIQYIIGETEFFGLPFKVNEHTLIPRPETEELISLVLENIKNQKTNSKALSILDIGTGSGCIAISLAKNLPNAQVYAVDVSEEALKTAKQNAEFNNVQVSFIKADILNVNSWDLEFKDLEFDIIVSNPPYVRNLEKVEIKNNVLNHEPHLALFVEDNNPLQFYKAITEFTVNKLKDNGLLFFEINQYLGKEMIQLLEDYHFDDIELKTDIFGNNRMLKGKKNTN</sequence>
<proteinExistence type="inferred from homology"/>
<dbReference type="NCBIfam" id="TIGR00536">
    <property type="entry name" value="hemK_fam"/>
    <property type="match status" value="1"/>
</dbReference>
<dbReference type="InterPro" id="IPR029063">
    <property type="entry name" value="SAM-dependent_MTases_sf"/>
</dbReference>
<comment type="function">
    <text evidence="5">Methylates the class 1 translation termination release factors RF1/PrfA and RF2/PrfB on the glutamine residue of the universally conserved GGQ motif.</text>
</comment>
<comment type="caution">
    <text evidence="5">Lacks conserved residue(s) required for the propagation of feature annotation.</text>
</comment>
<comment type="catalytic activity">
    <reaction evidence="4 5">
        <text>L-glutaminyl-[peptide chain release factor] + S-adenosyl-L-methionine = N(5)-methyl-L-glutaminyl-[peptide chain release factor] + S-adenosyl-L-homocysteine + H(+)</text>
        <dbReference type="Rhea" id="RHEA:42896"/>
        <dbReference type="Rhea" id="RHEA-COMP:10271"/>
        <dbReference type="Rhea" id="RHEA-COMP:10272"/>
        <dbReference type="ChEBI" id="CHEBI:15378"/>
        <dbReference type="ChEBI" id="CHEBI:30011"/>
        <dbReference type="ChEBI" id="CHEBI:57856"/>
        <dbReference type="ChEBI" id="CHEBI:59789"/>
        <dbReference type="ChEBI" id="CHEBI:61891"/>
        <dbReference type="EC" id="2.1.1.297"/>
    </reaction>
</comment>
<dbReference type="Pfam" id="PF05175">
    <property type="entry name" value="MTS"/>
    <property type="match status" value="1"/>
</dbReference>
<dbReference type="InterPro" id="IPR040758">
    <property type="entry name" value="PrmC_N"/>
</dbReference>
<dbReference type="RefSeq" id="WP_109681895.1">
    <property type="nucleotide sequence ID" value="NZ_QGGP01000002.1"/>
</dbReference>
<dbReference type="GO" id="GO:0102559">
    <property type="term" value="F:peptide chain release factor N(5)-glutamine methyltransferase activity"/>
    <property type="evidence" value="ECO:0007669"/>
    <property type="project" value="UniProtKB-EC"/>
</dbReference>
<comment type="similarity">
    <text evidence="5">Belongs to the protein N5-glutamine methyltransferase family. PrmC subfamily.</text>
</comment>
<feature type="binding site" evidence="5">
    <location>
        <position position="148"/>
    </location>
    <ligand>
        <name>S-adenosyl-L-methionine</name>
        <dbReference type="ChEBI" id="CHEBI:59789"/>
    </ligand>
</feature>
<dbReference type="EMBL" id="QGGP01000002">
    <property type="protein sequence ID" value="PWK19498.1"/>
    <property type="molecule type" value="Genomic_DNA"/>
</dbReference>
<feature type="domain" description="Methyltransferase small" evidence="6">
    <location>
        <begin position="104"/>
        <end position="213"/>
    </location>
</feature>
<evidence type="ECO:0000259" key="7">
    <source>
        <dbReference type="Pfam" id="PF17827"/>
    </source>
</evidence>
<dbReference type="EC" id="2.1.1.297" evidence="5"/>
<feature type="binding site" evidence="5">
    <location>
        <position position="196"/>
    </location>
    <ligand>
        <name>S-adenosyl-L-methionine</name>
        <dbReference type="ChEBI" id="CHEBI:59789"/>
    </ligand>
</feature>
<dbReference type="InterPro" id="IPR002052">
    <property type="entry name" value="DNA_methylase_N6_adenine_CS"/>
</dbReference>
<keyword evidence="2 5" id="KW-0808">Transferase</keyword>
<protein>
    <recommendedName>
        <fullName evidence="5">Release factor glutamine methyltransferase</fullName>
        <shortName evidence="5">RF MTase</shortName>
        <ecNumber evidence="5">2.1.1.297</ecNumber>
    </recommendedName>
    <alternativeName>
        <fullName evidence="5">N5-glutamine methyltransferase PrmC</fullName>
    </alternativeName>
    <alternativeName>
        <fullName evidence="5">Protein-(glutamine-N5) MTase PrmC</fullName>
    </alternativeName>
    <alternativeName>
        <fullName evidence="5">Protein-glutamine N-methyltransferase PrmC</fullName>
    </alternativeName>
</protein>
<dbReference type="AlphaFoldDB" id="A0A316DPS8"/>
<keyword evidence="3 5" id="KW-0949">S-adenosyl-L-methionine</keyword>
<dbReference type="InterPro" id="IPR007848">
    <property type="entry name" value="Small_mtfrase_dom"/>
</dbReference>
<dbReference type="NCBIfam" id="TIGR03534">
    <property type="entry name" value="RF_mod_PrmC"/>
    <property type="match status" value="1"/>
</dbReference>